<keyword evidence="1" id="KW-0732">Signal</keyword>
<evidence type="ECO:0000313" key="3">
    <source>
        <dbReference type="Proteomes" id="UP000280296"/>
    </source>
</evidence>
<feature type="chain" id="PRO_5019541654" evidence="1">
    <location>
        <begin position="34"/>
        <end position="190"/>
    </location>
</feature>
<proteinExistence type="predicted"/>
<name>A0A432MEE4_9BACT</name>
<sequence>MALDRPRPRSRPRRGALTLALLLLPVSIAGLRADDGAGTPSKPRRPDLTDPVLCLSARGFRDFVPREVPELTRDEKLQIYYEPFNYTIIRVEEGKGDDARVSYRAHLTQDARLRKAGESRVLQEHREAIDYQPESEHPPVSTFMLYLAELKQFPPGDYEVDLVLRDELAEGRPETKRTVAFSVVRTPGGR</sequence>
<dbReference type="AlphaFoldDB" id="A0A432MEE4"/>
<feature type="signal peptide" evidence="1">
    <location>
        <begin position="1"/>
        <end position="33"/>
    </location>
</feature>
<evidence type="ECO:0000256" key="1">
    <source>
        <dbReference type="SAM" id="SignalP"/>
    </source>
</evidence>
<accession>A0A432MEE4</accession>
<reference evidence="2 3" key="1">
    <citation type="submission" date="2018-12" db="EMBL/GenBank/DDBJ databases">
        <authorList>
            <person name="Toschakov S.V."/>
        </authorList>
    </citation>
    <scope>NUCLEOTIDE SEQUENCE [LARGE SCALE GENOMIC DNA]</scope>
    <source>
        <strain evidence="2 3">GM2012</strain>
    </source>
</reference>
<dbReference type="OrthoDB" id="282596at2"/>
<evidence type="ECO:0000313" key="2">
    <source>
        <dbReference type="EMBL" id="RUL83774.1"/>
    </source>
</evidence>
<reference evidence="2 3" key="2">
    <citation type="submission" date="2019-01" db="EMBL/GenBank/DDBJ databases">
        <title>Tautonia sociabilis, a novel thermotolerant planctomycete of Isosphaeraceae family, isolated from a 4000 m deep subterranean habitat.</title>
        <authorList>
            <person name="Kovaleva O.L."/>
            <person name="Elcheninov A.G."/>
            <person name="Van Heerden E."/>
            <person name="Toshchakov S.V."/>
            <person name="Novikov A."/>
            <person name="Bonch-Osmolovskaya E.A."/>
            <person name="Kublanov I.V."/>
        </authorList>
    </citation>
    <scope>NUCLEOTIDE SEQUENCE [LARGE SCALE GENOMIC DNA]</scope>
    <source>
        <strain evidence="2 3">GM2012</strain>
    </source>
</reference>
<protein>
    <submittedName>
        <fullName evidence="2">Uncharacterized protein</fullName>
    </submittedName>
</protein>
<gene>
    <name evidence="2" type="ORF">TsocGM_21550</name>
</gene>
<dbReference type="RefSeq" id="WP_126727529.1">
    <property type="nucleotide sequence ID" value="NZ_RYZH01000056.1"/>
</dbReference>
<dbReference type="EMBL" id="RYZH01000056">
    <property type="protein sequence ID" value="RUL83774.1"/>
    <property type="molecule type" value="Genomic_DNA"/>
</dbReference>
<comment type="caution">
    <text evidence="2">The sequence shown here is derived from an EMBL/GenBank/DDBJ whole genome shotgun (WGS) entry which is preliminary data.</text>
</comment>
<keyword evidence="3" id="KW-1185">Reference proteome</keyword>
<dbReference type="Proteomes" id="UP000280296">
    <property type="component" value="Unassembled WGS sequence"/>
</dbReference>
<organism evidence="2 3">
    <name type="scientific">Tautonia sociabilis</name>
    <dbReference type="NCBI Taxonomy" id="2080755"/>
    <lineage>
        <taxon>Bacteria</taxon>
        <taxon>Pseudomonadati</taxon>
        <taxon>Planctomycetota</taxon>
        <taxon>Planctomycetia</taxon>
        <taxon>Isosphaerales</taxon>
        <taxon>Isosphaeraceae</taxon>
        <taxon>Tautonia</taxon>
    </lineage>
</organism>